<protein>
    <submittedName>
        <fullName evidence="5">Transcriptional regulator, GntR family</fullName>
    </submittedName>
</protein>
<organism evidence="5 6">
    <name type="scientific">Vreelandella arcis</name>
    <dbReference type="NCBI Taxonomy" id="416873"/>
    <lineage>
        <taxon>Bacteria</taxon>
        <taxon>Pseudomonadati</taxon>
        <taxon>Pseudomonadota</taxon>
        <taxon>Gammaproteobacteria</taxon>
        <taxon>Oceanospirillales</taxon>
        <taxon>Halomonadaceae</taxon>
        <taxon>Vreelandella</taxon>
    </lineage>
</organism>
<dbReference type="PANTHER" id="PTHR44846">
    <property type="entry name" value="MANNOSYL-D-GLYCERATE TRANSPORT/METABOLISM SYSTEM REPRESSOR MNGR-RELATED"/>
    <property type="match status" value="1"/>
</dbReference>
<dbReference type="GO" id="GO:0045892">
    <property type="term" value="P:negative regulation of DNA-templated transcription"/>
    <property type="evidence" value="ECO:0007669"/>
    <property type="project" value="TreeGrafter"/>
</dbReference>
<dbReference type="RefSeq" id="WP_089704213.1">
    <property type="nucleotide sequence ID" value="NZ_FNII01000005.1"/>
</dbReference>
<dbReference type="SUPFAM" id="SSF46785">
    <property type="entry name" value="Winged helix' DNA-binding domain"/>
    <property type="match status" value="1"/>
</dbReference>
<dbReference type="PROSITE" id="PS50949">
    <property type="entry name" value="HTH_GNTR"/>
    <property type="match status" value="1"/>
</dbReference>
<evidence type="ECO:0000256" key="1">
    <source>
        <dbReference type="ARBA" id="ARBA00023015"/>
    </source>
</evidence>
<dbReference type="InterPro" id="IPR028978">
    <property type="entry name" value="Chorismate_lyase_/UTRA_dom_sf"/>
</dbReference>
<dbReference type="SMART" id="SM00345">
    <property type="entry name" value="HTH_GNTR"/>
    <property type="match status" value="1"/>
</dbReference>
<evidence type="ECO:0000256" key="2">
    <source>
        <dbReference type="ARBA" id="ARBA00023125"/>
    </source>
</evidence>
<dbReference type="InterPro" id="IPR011663">
    <property type="entry name" value="UTRA"/>
</dbReference>
<dbReference type="Gene3D" id="3.40.1410.10">
    <property type="entry name" value="Chorismate lyase-like"/>
    <property type="match status" value="1"/>
</dbReference>
<dbReference type="SMART" id="SM00866">
    <property type="entry name" value="UTRA"/>
    <property type="match status" value="1"/>
</dbReference>
<dbReference type="GO" id="GO:0003700">
    <property type="term" value="F:DNA-binding transcription factor activity"/>
    <property type="evidence" value="ECO:0007669"/>
    <property type="project" value="InterPro"/>
</dbReference>
<dbReference type="AlphaFoldDB" id="A0A1H0BJ08"/>
<evidence type="ECO:0000256" key="3">
    <source>
        <dbReference type="ARBA" id="ARBA00023163"/>
    </source>
</evidence>
<dbReference type="SUPFAM" id="SSF64288">
    <property type="entry name" value="Chorismate lyase-like"/>
    <property type="match status" value="1"/>
</dbReference>
<keyword evidence="2" id="KW-0238">DNA-binding</keyword>
<evidence type="ECO:0000313" key="6">
    <source>
        <dbReference type="Proteomes" id="UP000199677"/>
    </source>
</evidence>
<sequence>MNDQSTPSYRPLYQQIKEALVSRIVSGAWPPGTFIPSESALSQEYGVSVGTLRKAVDALANDHVVIRHQGKGTVVAMHDSDSSLFQFFHLMRLDGTRSLPISQVLLRERRSATVEEAKVLGIAANAEVVHIRRIRVLDEVPALLENLVVDAARFPALESEPQTLPNTLYQLYQQRFKQSVAKAEERLFAVAADAQDQKHLGVEVGSPLLEVRRIARGLQGEALEYRVSRCETQQHCYWNEL</sequence>
<evidence type="ECO:0000313" key="5">
    <source>
        <dbReference type="EMBL" id="SDN45525.1"/>
    </source>
</evidence>
<keyword evidence="1" id="KW-0805">Transcription regulation</keyword>
<dbReference type="CDD" id="cd07377">
    <property type="entry name" value="WHTH_GntR"/>
    <property type="match status" value="1"/>
</dbReference>
<dbReference type="Proteomes" id="UP000199677">
    <property type="component" value="Unassembled WGS sequence"/>
</dbReference>
<dbReference type="EMBL" id="FNII01000005">
    <property type="protein sequence ID" value="SDN45525.1"/>
    <property type="molecule type" value="Genomic_DNA"/>
</dbReference>
<dbReference type="InterPro" id="IPR036388">
    <property type="entry name" value="WH-like_DNA-bd_sf"/>
</dbReference>
<dbReference type="InterPro" id="IPR036390">
    <property type="entry name" value="WH_DNA-bd_sf"/>
</dbReference>
<dbReference type="Pfam" id="PF07702">
    <property type="entry name" value="UTRA"/>
    <property type="match status" value="1"/>
</dbReference>
<dbReference type="InterPro" id="IPR050679">
    <property type="entry name" value="Bact_HTH_transcr_reg"/>
</dbReference>
<feature type="domain" description="HTH gntR-type" evidence="4">
    <location>
        <begin position="10"/>
        <end position="78"/>
    </location>
</feature>
<dbReference type="Gene3D" id="1.10.10.10">
    <property type="entry name" value="Winged helix-like DNA-binding domain superfamily/Winged helix DNA-binding domain"/>
    <property type="match status" value="1"/>
</dbReference>
<proteinExistence type="predicted"/>
<reference evidence="6" key="1">
    <citation type="submission" date="2016-10" db="EMBL/GenBank/DDBJ databases">
        <authorList>
            <person name="Varghese N."/>
            <person name="Submissions S."/>
        </authorList>
    </citation>
    <scope>NUCLEOTIDE SEQUENCE [LARGE SCALE GENOMIC DNA]</scope>
    <source>
        <strain evidence="6">CGMCC 1.6494</strain>
    </source>
</reference>
<evidence type="ECO:0000259" key="4">
    <source>
        <dbReference type="PROSITE" id="PS50949"/>
    </source>
</evidence>
<keyword evidence="3" id="KW-0804">Transcription</keyword>
<gene>
    <name evidence="5" type="ORF">SAMN04487951_105103</name>
</gene>
<accession>A0A1H0BJ08</accession>
<dbReference type="InterPro" id="IPR000524">
    <property type="entry name" value="Tscrpt_reg_HTH_GntR"/>
</dbReference>
<dbReference type="OrthoDB" id="7173258at2"/>
<keyword evidence="6" id="KW-1185">Reference proteome</keyword>
<name>A0A1H0BJ08_9GAMM</name>
<dbReference type="GO" id="GO:0003677">
    <property type="term" value="F:DNA binding"/>
    <property type="evidence" value="ECO:0007669"/>
    <property type="project" value="UniProtKB-KW"/>
</dbReference>
<dbReference type="STRING" id="416873.SAMN04487951_105103"/>
<dbReference type="PANTHER" id="PTHR44846:SF1">
    <property type="entry name" value="MANNOSYL-D-GLYCERATE TRANSPORT_METABOLISM SYSTEM REPRESSOR MNGR-RELATED"/>
    <property type="match status" value="1"/>
</dbReference>
<dbReference type="Pfam" id="PF00392">
    <property type="entry name" value="GntR"/>
    <property type="match status" value="1"/>
</dbReference>